<keyword evidence="3" id="KW-1185">Reference proteome</keyword>
<dbReference type="RefSeq" id="WP_078813525.1">
    <property type="nucleotide sequence ID" value="NZ_FUYE01000006.1"/>
</dbReference>
<dbReference type="EMBL" id="FUYE01000006">
    <property type="protein sequence ID" value="SKA95292.1"/>
    <property type="molecule type" value="Genomic_DNA"/>
</dbReference>
<dbReference type="PROSITE" id="PS51725">
    <property type="entry name" value="ABM"/>
    <property type="match status" value="1"/>
</dbReference>
<dbReference type="SUPFAM" id="SSF54909">
    <property type="entry name" value="Dimeric alpha+beta barrel"/>
    <property type="match status" value="1"/>
</dbReference>
<evidence type="ECO:0000313" key="3">
    <source>
        <dbReference type="Proteomes" id="UP000190774"/>
    </source>
</evidence>
<dbReference type="Gene3D" id="3.30.70.100">
    <property type="match status" value="1"/>
</dbReference>
<dbReference type="InterPro" id="IPR011008">
    <property type="entry name" value="Dimeric_a/b-barrel"/>
</dbReference>
<sequence>MVNVIVILEIDPLRVDEFLEVITYNAAESVKEPGCLRFEVSRQFDQANLFALSESYVDKDAMDAHYQTPHFAVWKEKSATGFVQKRWSVKGPVLE</sequence>
<dbReference type="InterPro" id="IPR007138">
    <property type="entry name" value="ABM_dom"/>
</dbReference>
<dbReference type="GO" id="GO:0004497">
    <property type="term" value="F:monooxygenase activity"/>
    <property type="evidence" value="ECO:0007669"/>
    <property type="project" value="UniProtKB-KW"/>
</dbReference>
<dbReference type="Proteomes" id="UP000190774">
    <property type="component" value="Unassembled WGS sequence"/>
</dbReference>
<dbReference type="AlphaFoldDB" id="A0A1T4Y0G7"/>
<organism evidence="2 3">
    <name type="scientific">Prosthecobacter debontii</name>
    <dbReference type="NCBI Taxonomy" id="48467"/>
    <lineage>
        <taxon>Bacteria</taxon>
        <taxon>Pseudomonadati</taxon>
        <taxon>Verrucomicrobiota</taxon>
        <taxon>Verrucomicrobiia</taxon>
        <taxon>Verrucomicrobiales</taxon>
        <taxon>Verrucomicrobiaceae</taxon>
        <taxon>Prosthecobacter</taxon>
    </lineage>
</organism>
<evidence type="ECO:0000259" key="1">
    <source>
        <dbReference type="PROSITE" id="PS51725"/>
    </source>
</evidence>
<evidence type="ECO:0000313" key="2">
    <source>
        <dbReference type="EMBL" id="SKA95292.1"/>
    </source>
</evidence>
<dbReference type="OrthoDB" id="9812754at2"/>
<dbReference type="GO" id="GO:0005829">
    <property type="term" value="C:cytosol"/>
    <property type="evidence" value="ECO:0007669"/>
    <property type="project" value="TreeGrafter"/>
</dbReference>
<reference evidence="3" key="1">
    <citation type="submission" date="2017-02" db="EMBL/GenBank/DDBJ databases">
        <authorList>
            <person name="Varghese N."/>
            <person name="Submissions S."/>
        </authorList>
    </citation>
    <scope>NUCLEOTIDE SEQUENCE [LARGE SCALE GENOMIC DNA]</scope>
    <source>
        <strain evidence="3">ATCC 700200</strain>
    </source>
</reference>
<dbReference type="Pfam" id="PF03992">
    <property type="entry name" value="ABM"/>
    <property type="match status" value="1"/>
</dbReference>
<gene>
    <name evidence="2" type="ORF">SAMN02745166_02327</name>
</gene>
<keyword evidence="2" id="KW-0503">Monooxygenase</keyword>
<accession>A0A1T4Y0G7</accession>
<dbReference type="InterPro" id="IPR050744">
    <property type="entry name" value="AI-2_Isomerase_LsrG"/>
</dbReference>
<dbReference type="PANTHER" id="PTHR33336">
    <property type="entry name" value="QUINOL MONOOXYGENASE YGIN-RELATED"/>
    <property type="match status" value="1"/>
</dbReference>
<name>A0A1T4Y0G7_9BACT</name>
<proteinExistence type="predicted"/>
<dbReference type="PANTHER" id="PTHR33336:SF1">
    <property type="entry name" value="(4S)-4-HYDROXY-5-PHOSPHONOOXYPENTANE-2,3-DIONE ISOMERASE"/>
    <property type="match status" value="1"/>
</dbReference>
<dbReference type="STRING" id="48467.SAMN02745166_02327"/>
<feature type="domain" description="ABM" evidence="1">
    <location>
        <begin position="2"/>
        <end position="93"/>
    </location>
</feature>
<keyword evidence="2" id="KW-0560">Oxidoreductase</keyword>
<protein>
    <submittedName>
        <fullName evidence="2">Quinol monooxygenase YgiN</fullName>
    </submittedName>
</protein>